<evidence type="ECO:0000313" key="2">
    <source>
        <dbReference type="EMBL" id="GJT08111.1"/>
    </source>
</evidence>
<organism evidence="2 3">
    <name type="scientific">Tanacetum coccineum</name>
    <dbReference type="NCBI Taxonomy" id="301880"/>
    <lineage>
        <taxon>Eukaryota</taxon>
        <taxon>Viridiplantae</taxon>
        <taxon>Streptophyta</taxon>
        <taxon>Embryophyta</taxon>
        <taxon>Tracheophyta</taxon>
        <taxon>Spermatophyta</taxon>
        <taxon>Magnoliopsida</taxon>
        <taxon>eudicotyledons</taxon>
        <taxon>Gunneridae</taxon>
        <taxon>Pentapetalae</taxon>
        <taxon>asterids</taxon>
        <taxon>campanulids</taxon>
        <taxon>Asterales</taxon>
        <taxon>Asteraceae</taxon>
        <taxon>Asteroideae</taxon>
        <taxon>Anthemideae</taxon>
        <taxon>Anthemidinae</taxon>
        <taxon>Tanacetum</taxon>
    </lineage>
</organism>
<evidence type="ECO:0000313" key="3">
    <source>
        <dbReference type="Proteomes" id="UP001151760"/>
    </source>
</evidence>
<feature type="region of interest" description="Disordered" evidence="1">
    <location>
        <begin position="1"/>
        <end position="37"/>
    </location>
</feature>
<evidence type="ECO:0000256" key="1">
    <source>
        <dbReference type="SAM" id="MobiDB-lite"/>
    </source>
</evidence>
<feature type="compositionally biased region" description="Basic and acidic residues" evidence="1">
    <location>
        <begin position="16"/>
        <end position="34"/>
    </location>
</feature>
<dbReference type="EMBL" id="BQNB010012804">
    <property type="protein sequence ID" value="GJT08111.1"/>
    <property type="molecule type" value="Genomic_DNA"/>
</dbReference>
<sequence>MGSSSSLIGRIFTKITRKEPKTRQKQSQDGKSTQDPDVCQQRFEYKAPHQQREASSKANDWLSLTQGMPRVLQRSTTNLGLYTKISAKEAQKLQESGNATLAIRVPLFHPTANIQDPMIKRDQWPRLEAAKEQALVGITIQEEDSSELEGLKYSSNIGQNNKSQSFFVGGTLGVGEGGCGRSRDLTIQGMELLAVDVSGMMVVESYNEDLDREDDTGLGDERSIMTKVISKKR</sequence>
<dbReference type="Proteomes" id="UP001151760">
    <property type="component" value="Unassembled WGS sequence"/>
</dbReference>
<comment type="caution">
    <text evidence="2">The sequence shown here is derived from an EMBL/GenBank/DDBJ whole genome shotgun (WGS) entry which is preliminary data.</text>
</comment>
<keyword evidence="3" id="KW-1185">Reference proteome</keyword>
<accession>A0ABQ5B0I8</accession>
<gene>
    <name evidence="2" type="ORF">Tco_0842573</name>
</gene>
<reference evidence="2" key="2">
    <citation type="submission" date="2022-01" db="EMBL/GenBank/DDBJ databases">
        <authorList>
            <person name="Yamashiro T."/>
            <person name="Shiraishi A."/>
            <person name="Satake H."/>
            <person name="Nakayama K."/>
        </authorList>
    </citation>
    <scope>NUCLEOTIDE SEQUENCE</scope>
</reference>
<reference evidence="2" key="1">
    <citation type="journal article" date="2022" name="Int. J. Mol. Sci.">
        <title>Draft Genome of Tanacetum Coccineum: Genomic Comparison of Closely Related Tanacetum-Family Plants.</title>
        <authorList>
            <person name="Yamashiro T."/>
            <person name="Shiraishi A."/>
            <person name="Nakayama K."/>
            <person name="Satake H."/>
        </authorList>
    </citation>
    <scope>NUCLEOTIDE SEQUENCE</scope>
</reference>
<proteinExistence type="predicted"/>
<protein>
    <submittedName>
        <fullName evidence="2">Uncharacterized protein</fullName>
    </submittedName>
</protein>
<name>A0ABQ5B0I8_9ASTR</name>